<reference evidence="9" key="1">
    <citation type="journal article" date="2019" name="Int. J. Syst. Evol. Microbiol.">
        <title>The Global Catalogue of Microorganisms (GCM) 10K type strain sequencing project: providing services to taxonomists for standard genome sequencing and annotation.</title>
        <authorList>
            <consortium name="The Broad Institute Genomics Platform"/>
            <consortium name="The Broad Institute Genome Sequencing Center for Infectious Disease"/>
            <person name="Wu L."/>
            <person name="Ma J."/>
        </authorList>
    </citation>
    <scope>NUCLEOTIDE SEQUENCE [LARGE SCALE GENOMIC DNA]</scope>
    <source>
        <strain evidence="9">JCM 6835</strain>
    </source>
</reference>
<dbReference type="Pfam" id="PF00041">
    <property type="entry name" value="fn3"/>
    <property type="match status" value="2"/>
</dbReference>
<evidence type="ECO:0000259" key="6">
    <source>
        <dbReference type="PROSITE" id="PS50853"/>
    </source>
</evidence>
<evidence type="ECO:0000259" key="7">
    <source>
        <dbReference type="PROSITE" id="PS51910"/>
    </source>
</evidence>
<feature type="domain" description="GH18" evidence="7">
    <location>
        <begin position="268"/>
        <end position="554"/>
    </location>
</feature>
<dbReference type="InterPro" id="IPR036573">
    <property type="entry name" value="CBM_sf_5/12"/>
</dbReference>
<feature type="domain" description="Fibronectin type-III" evidence="6">
    <location>
        <begin position="88"/>
        <end position="173"/>
    </location>
</feature>
<dbReference type="Pfam" id="PF02839">
    <property type="entry name" value="CBM_5_12"/>
    <property type="match status" value="1"/>
</dbReference>
<gene>
    <name evidence="8" type="ORF">GCM10010412_062580</name>
</gene>
<dbReference type="PROSITE" id="PS50853">
    <property type="entry name" value="FN3"/>
    <property type="match status" value="2"/>
</dbReference>
<comment type="caution">
    <text evidence="8">The sequence shown here is derived from an EMBL/GenBank/DDBJ whole genome shotgun (WGS) entry which is preliminary data.</text>
</comment>
<dbReference type="SMART" id="SM00495">
    <property type="entry name" value="ChtBD3"/>
    <property type="match status" value="1"/>
</dbReference>
<evidence type="ECO:0000256" key="2">
    <source>
        <dbReference type="ARBA" id="ARBA00023295"/>
    </source>
</evidence>
<dbReference type="SUPFAM" id="SSF49265">
    <property type="entry name" value="Fibronectin type III"/>
    <property type="match status" value="1"/>
</dbReference>
<keyword evidence="5" id="KW-0732">Signal</keyword>
<dbReference type="SMART" id="SM00060">
    <property type="entry name" value="FN3"/>
    <property type="match status" value="2"/>
</dbReference>
<evidence type="ECO:0000313" key="9">
    <source>
        <dbReference type="Proteomes" id="UP001501666"/>
    </source>
</evidence>
<dbReference type="PROSITE" id="PS51910">
    <property type="entry name" value="GH18_2"/>
    <property type="match status" value="1"/>
</dbReference>
<keyword evidence="2" id="KW-0326">Glycosidase</keyword>
<dbReference type="InterPro" id="IPR003610">
    <property type="entry name" value="CBM5/12"/>
</dbReference>
<keyword evidence="1" id="KW-0378">Hydrolase</keyword>
<dbReference type="Gene3D" id="3.20.20.80">
    <property type="entry name" value="Glycosidases"/>
    <property type="match status" value="1"/>
</dbReference>
<dbReference type="InterPro" id="IPR001223">
    <property type="entry name" value="Glyco_hydro18_cat"/>
</dbReference>
<accession>A0ABP6EXI9</accession>
<dbReference type="Gene3D" id="2.60.40.10">
    <property type="entry name" value="Immunoglobulins"/>
    <property type="match status" value="2"/>
</dbReference>
<evidence type="ECO:0000256" key="5">
    <source>
        <dbReference type="SAM" id="SignalP"/>
    </source>
</evidence>
<dbReference type="PANTHER" id="PTHR42976">
    <property type="entry name" value="BIFUNCTIONAL CHITINASE/LYSOZYME-RELATED"/>
    <property type="match status" value="1"/>
</dbReference>
<keyword evidence="3" id="KW-0624">Polysaccharide degradation</keyword>
<evidence type="ECO:0000313" key="8">
    <source>
        <dbReference type="EMBL" id="GAA2679083.1"/>
    </source>
</evidence>
<dbReference type="CDD" id="cd00063">
    <property type="entry name" value="FN3"/>
    <property type="match status" value="2"/>
</dbReference>
<organism evidence="8 9">
    <name type="scientific">Nonomuraea recticatena</name>
    <dbReference type="NCBI Taxonomy" id="46178"/>
    <lineage>
        <taxon>Bacteria</taxon>
        <taxon>Bacillati</taxon>
        <taxon>Actinomycetota</taxon>
        <taxon>Actinomycetes</taxon>
        <taxon>Streptosporangiales</taxon>
        <taxon>Streptosporangiaceae</taxon>
        <taxon>Nonomuraea</taxon>
    </lineage>
</organism>
<evidence type="ECO:0000256" key="1">
    <source>
        <dbReference type="ARBA" id="ARBA00022801"/>
    </source>
</evidence>
<sequence length="554" mass="56815">MLALLAAFALAGTGLATTTPAAAHSVTVAAYPAWQAWTSYTIGTRVTHNGVDYECIQAHTSQPGWEPSNVPALWKAVSGGGDTTAPSVPGNLRSTGSTSSSIALAWNASTDNVAVTGYNVYRGSTLVTTVTGTTHTDTGLASGTSHTYTVRARDAAGNLSAASNAVTASTSGGTGVPGQPGAPSVTGATNSSISLSWGASSGTVTGYRVYEGSTQRAQVTGVSATVSGLGVCTSHTYTVRAYNSAGESASSASVTGSTTGCPTGARMPGAPYLYMGWGNPPNPGTVMDATGVKSFTMAFILSSGGCNPAWDGNRPLTGGADAQAISTIKSKGGSVQISFGGWSGNKLGPNCSSPEAFAGAVQQVINAVGPAVVDFDIENSDEFENYTVQDRILNGLKIVKANNPNVKVVVTFGTTTTGPNAHGIRLINRSKELAVPIDNYTIMPFDFGGSNIYNDTVNASEGLKNALKNAFGWSDAQAYAKMGISGMNGLSDQQELTTPATWAQITDWAKSKGLTRLAYWAVNRDRPCPGGGVVSHCSGIAQTEWEFTRITAGF</sequence>
<protein>
    <submittedName>
        <fullName evidence="8">Cellulose binding domain-containing protein</fullName>
    </submittedName>
</protein>
<dbReference type="InterPro" id="IPR036116">
    <property type="entry name" value="FN3_sf"/>
</dbReference>
<dbReference type="InterPro" id="IPR013783">
    <property type="entry name" value="Ig-like_fold"/>
</dbReference>
<dbReference type="EMBL" id="BAAATE010000020">
    <property type="protein sequence ID" value="GAA2679083.1"/>
    <property type="molecule type" value="Genomic_DNA"/>
</dbReference>
<feature type="region of interest" description="Disordered" evidence="4">
    <location>
        <begin position="166"/>
        <end position="189"/>
    </location>
</feature>
<evidence type="ECO:0000256" key="3">
    <source>
        <dbReference type="ARBA" id="ARBA00023326"/>
    </source>
</evidence>
<keyword evidence="3" id="KW-0119">Carbohydrate metabolism</keyword>
<evidence type="ECO:0000256" key="4">
    <source>
        <dbReference type="SAM" id="MobiDB-lite"/>
    </source>
</evidence>
<dbReference type="RefSeq" id="WP_379504485.1">
    <property type="nucleotide sequence ID" value="NZ_JBHTEV010000001.1"/>
</dbReference>
<dbReference type="Proteomes" id="UP001501666">
    <property type="component" value="Unassembled WGS sequence"/>
</dbReference>
<feature type="chain" id="PRO_5045118146" evidence="5">
    <location>
        <begin position="24"/>
        <end position="554"/>
    </location>
</feature>
<dbReference type="SUPFAM" id="SSF51055">
    <property type="entry name" value="Carbohydrate binding domain"/>
    <property type="match status" value="1"/>
</dbReference>
<dbReference type="InterPro" id="IPR017853">
    <property type="entry name" value="GH"/>
</dbReference>
<dbReference type="PANTHER" id="PTHR42976:SF1">
    <property type="entry name" value="GH18 DOMAIN-CONTAINING PROTEIN-RELATED"/>
    <property type="match status" value="1"/>
</dbReference>
<dbReference type="InterPro" id="IPR003961">
    <property type="entry name" value="FN3_dom"/>
</dbReference>
<dbReference type="Gene3D" id="2.10.10.20">
    <property type="entry name" value="Carbohydrate-binding module superfamily 5/12"/>
    <property type="match status" value="1"/>
</dbReference>
<feature type="domain" description="Fibronectin type-III" evidence="6">
    <location>
        <begin position="179"/>
        <end position="261"/>
    </location>
</feature>
<proteinExistence type="predicted"/>
<dbReference type="InterPro" id="IPR052750">
    <property type="entry name" value="GH18_Chitinase"/>
</dbReference>
<keyword evidence="9" id="KW-1185">Reference proteome</keyword>
<dbReference type="SUPFAM" id="SSF51445">
    <property type="entry name" value="(Trans)glycosidases"/>
    <property type="match status" value="1"/>
</dbReference>
<dbReference type="CDD" id="cd12214">
    <property type="entry name" value="ChiA1_BD"/>
    <property type="match status" value="1"/>
</dbReference>
<name>A0ABP6EXI9_9ACTN</name>
<feature type="signal peptide" evidence="5">
    <location>
        <begin position="1"/>
        <end position="23"/>
    </location>
</feature>